<dbReference type="AlphaFoldDB" id="A0AAV9WGL4"/>
<evidence type="ECO:0000313" key="1">
    <source>
        <dbReference type="EMBL" id="KAK6507923.1"/>
    </source>
</evidence>
<reference evidence="1 2" key="1">
    <citation type="submission" date="2023-08" db="EMBL/GenBank/DDBJ databases">
        <authorList>
            <person name="Palmer J.M."/>
        </authorList>
    </citation>
    <scope>NUCLEOTIDE SEQUENCE [LARGE SCALE GENOMIC DNA]</scope>
    <source>
        <strain evidence="1 2">TWF481</strain>
    </source>
</reference>
<protein>
    <submittedName>
        <fullName evidence="1">Uncharacterized protein</fullName>
    </submittedName>
</protein>
<keyword evidence="2" id="KW-1185">Reference proteome</keyword>
<accession>A0AAV9WGL4</accession>
<evidence type="ECO:0000313" key="2">
    <source>
        <dbReference type="Proteomes" id="UP001370758"/>
    </source>
</evidence>
<sequence length="112" mass="12817">MCMIEKFTSRTGCAHTIDVFTRCRKAIVEEEVQCHSTQFIKAVFNDRDCAYCATSGKNEKGYFRSGYEVEQSEEFVRRTPGYERKYPPYGLHILEGAYSTKKIFTKVSSATG</sequence>
<proteinExistence type="predicted"/>
<gene>
    <name evidence="1" type="ORF">TWF481_006344</name>
</gene>
<comment type="caution">
    <text evidence="1">The sequence shown here is derived from an EMBL/GenBank/DDBJ whole genome shotgun (WGS) entry which is preliminary data.</text>
</comment>
<name>A0AAV9WGL4_9PEZI</name>
<dbReference type="EMBL" id="JAVHJL010000003">
    <property type="protein sequence ID" value="KAK6507923.1"/>
    <property type="molecule type" value="Genomic_DNA"/>
</dbReference>
<organism evidence="1 2">
    <name type="scientific">Arthrobotrys musiformis</name>
    <dbReference type="NCBI Taxonomy" id="47236"/>
    <lineage>
        <taxon>Eukaryota</taxon>
        <taxon>Fungi</taxon>
        <taxon>Dikarya</taxon>
        <taxon>Ascomycota</taxon>
        <taxon>Pezizomycotina</taxon>
        <taxon>Orbiliomycetes</taxon>
        <taxon>Orbiliales</taxon>
        <taxon>Orbiliaceae</taxon>
        <taxon>Arthrobotrys</taxon>
    </lineage>
</organism>
<dbReference type="Proteomes" id="UP001370758">
    <property type="component" value="Unassembled WGS sequence"/>
</dbReference>